<keyword evidence="3" id="KW-1185">Reference proteome</keyword>
<dbReference type="InterPro" id="IPR006865">
    <property type="entry name" value="DUF629"/>
</dbReference>
<sequence>MMSLSHSSSIQVVTKEAKLSLGVPSNMSSSFMNWSAASLGIVFSQASSIWGLAHVRIETQTSSLSSDQCSRHSRRYHPYPYSPLSTPCLYWISPLRFELDVLLNIIKELEAPNVNQFGYEETYSGLTSQLCDLESGQDYLLRLSKTDAKLMRNVYIMEQLKLKLGSILLSIIITQYYCLLRSRT</sequence>
<feature type="domain" description="DUF629" evidence="1">
    <location>
        <begin position="96"/>
        <end position="142"/>
    </location>
</feature>
<accession>A0A7J6GC03</accession>
<name>A0A7J6GC03_CANSA</name>
<gene>
    <name evidence="2" type="ORF">G4B88_011741</name>
</gene>
<dbReference type="AlphaFoldDB" id="A0A7J6GC03"/>
<dbReference type="EMBL" id="JAATIQ010000120">
    <property type="protein sequence ID" value="KAF4380495.1"/>
    <property type="molecule type" value="Genomic_DNA"/>
</dbReference>
<evidence type="ECO:0000313" key="3">
    <source>
        <dbReference type="Proteomes" id="UP000583929"/>
    </source>
</evidence>
<dbReference type="Pfam" id="PF04780">
    <property type="entry name" value="DUF629"/>
    <property type="match status" value="1"/>
</dbReference>
<evidence type="ECO:0000313" key="2">
    <source>
        <dbReference type="EMBL" id="KAF4380495.1"/>
    </source>
</evidence>
<organism evidence="2 3">
    <name type="scientific">Cannabis sativa</name>
    <name type="common">Hemp</name>
    <name type="synonym">Marijuana</name>
    <dbReference type="NCBI Taxonomy" id="3483"/>
    <lineage>
        <taxon>Eukaryota</taxon>
        <taxon>Viridiplantae</taxon>
        <taxon>Streptophyta</taxon>
        <taxon>Embryophyta</taxon>
        <taxon>Tracheophyta</taxon>
        <taxon>Spermatophyta</taxon>
        <taxon>Magnoliopsida</taxon>
        <taxon>eudicotyledons</taxon>
        <taxon>Gunneridae</taxon>
        <taxon>Pentapetalae</taxon>
        <taxon>rosids</taxon>
        <taxon>fabids</taxon>
        <taxon>Rosales</taxon>
        <taxon>Cannabaceae</taxon>
        <taxon>Cannabis</taxon>
    </lineage>
</organism>
<reference evidence="2 3" key="1">
    <citation type="journal article" date="2020" name="bioRxiv">
        <title>Sequence and annotation of 42 cannabis genomes reveals extensive copy number variation in cannabinoid synthesis and pathogen resistance genes.</title>
        <authorList>
            <person name="Mckernan K.J."/>
            <person name="Helbert Y."/>
            <person name="Kane L.T."/>
            <person name="Ebling H."/>
            <person name="Zhang L."/>
            <person name="Liu B."/>
            <person name="Eaton Z."/>
            <person name="Mclaughlin S."/>
            <person name="Kingan S."/>
            <person name="Baybayan P."/>
            <person name="Concepcion G."/>
            <person name="Jordan M."/>
            <person name="Riva A."/>
            <person name="Barbazuk W."/>
            <person name="Harkins T."/>
        </authorList>
    </citation>
    <scope>NUCLEOTIDE SEQUENCE [LARGE SCALE GENOMIC DNA]</scope>
    <source>
        <strain evidence="3">cv. Jamaican Lion 4</strain>
        <tissue evidence="2">Leaf</tissue>
    </source>
</reference>
<evidence type="ECO:0000259" key="1">
    <source>
        <dbReference type="Pfam" id="PF04780"/>
    </source>
</evidence>
<protein>
    <recommendedName>
        <fullName evidence="1">DUF629 domain-containing protein</fullName>
    </recommendedName>
</protein>
<proteinExistence type="predicted"/>
<comment type="caution">
    <text evidence="2">The sequence shown here is derived from an EMBL/GenBank/DDBJ whole genome shotgun (WGS) entry which is preliminary data.</text>
</comment>
<dbReference type="Proteomes" id="UP000583929">
    <property type="component" value="Unassembled WGS sequence"/>
</dbReference>